<evidence type="ECO:0000313" key="2">
    <source>
        <dbReference type="Proteomes" id="UP001140091"/>
    </source>
</evidence>
<dbReference type="AlphaFoldDB" id="A0A9W8JD38"/>
<gene>
    <name evidence="1" type="ORF">H1R20_g4668</name>
</gene>
<comment type="caution">
    <text evidence="1">The sequence shown here is derived from an EMBL/GenBank/DDBJ whole genome shotgun (WGS) entry which is preliminary data.</text>
</comment>
<dbReference type="CDD" id="cd09917">
    <property type="entry name" value="F-box_SF"/>
    <property type="match status" value="1"/>
</dbReference>
<evidence type="ECO:0008006" key="3">
    <source>
        <dbReference type="Google" id="ProtNLM"/>
    </source>
</evidence>
<dbReference type="Proteomes" id="UP001140091">
    <property type="component" value="Unassembled WGS sequence"/>
</dbReference>
<evidence type="ECO:0000313" key="1">
    <source>
        <dbReference type="EMBL" id="KAJ2932417.1"/>
    </source>
</evidence>
<reference evidence="1" key="1">
    <citation type="submission" date="2022-06" db="EMBL/GenBank/DDBJ databases">
        <title>Genome Sequence of Candolleomyces eurysporus.</title>
        <authorList>
            <person name="Buettner E."/>
        </authorList>
    </citation>
    <scope>NUCLEOTIDE SEQUENCE</scope>
    <source>
        <strain evidence="1">VTCC 930004</strain>
    </source>
</reference>
<protein>
    <recommendedName>
        <fullName evidence="3">F-box domain-containing protein</fullName>
    </recommendedName>
</protein>
<keyword evidence="2" id="KW-1185">Reference proteome</keyword>
<dbReference type="OrthoDB" id="2932129at2759"/>
<dbReference type="EMBL" id="JANBPK010000772">
    <property type="protein sequence ID" value="KAJ2932417.1"/>
    <property type="molecule type" value="Genomic_DNA"/>
</dbReference>
<feature type="non-terminal residue" evidence="1">
    <location>
        <position position="399"/>
    </location>
</feature>
<proteinExistence type="predicted"/>
<sequence>MSLSFPVELVLEVVQYLRFDPPALCSFSLVSQHLAQVCRQYLYHRIELKNAISLRDRYNQLLDSLEKNPSLTGYTSELRLYMGMQVERDFCLAFDEKLPRLLNLFHKIEKLTLTCQRHATIDYITESVEPPFARLFSLETLREVSIENVPMFPVALLQYAPHITYLHLSSVSLDPTRVFKLGPPLPTSGYLDSPFYLSLSTCRSDPVYVLTELLRNGGRLSHFCRRINKLFLKPREGKLSDIQPYLRFMETLSLVQKIGGATPPLKDLTLALDAADVEYEKLGPFLPTTITSFLLDVSVAGWTFEKYGPEAESFFSKLPKPWHHLRTFDFRLHASSMEATESTVPRLISVLDTRLSSRDFPALEECQCTIVFDQSWLKNDDTAAKIGMDGVVVTWELSD</sequence>
<organism evidence="1 2">
    <name type="scientific">Candolleomyces eurysporus</name>
    <dbReference type="NCBI Taxonomy" id="2828524"/>
    <lineage>
        <taxon>Eukaryota</taxon>
        <taxon>Fungi</taxon>
        <taxon>Dikarya</taxon>
        <taxon>Basidiomycota</taxon>
        <taxon>Agaricomycotina</taxon>
        <taxon>Agaricomycetes</taxon>
        <taxon>Agaricomycetidae</taxon>
        <taxon>Agaricales</taxon>
        <taxon>Agaricineae</taxon>
        <taxon>Psathyrellaceae</taxon>
        <taxon>Candolleomyces</taxon>
    </lineage>
</organism>
<accession>A0A9W8JD38</accession>
<name>A0A9W8JD38_9AGAR</name>